<organism evidence="1 2">
    <name type="scientific">Pisolithus microcarpus 441</name>
    <dbReference type="NCBI Taxonomy" id="765257"/>
    <lineage>
        <taxon>Eukaryota</taxon>
        <taxon>Fungi</taxon>
        <taxon>Dikarya</taxon>
        <taxon>Basidiomycota</taxon>
        <taxon>Agaricomycotina</taxon>
        <taxon>Agaricomycetes</taxon>
        <taxon>Agaricomycetidae</taxon>
        <taxon>Boletales</taxon>
        <taxon>Sclerodermatineae</taxon>
        <taxon>Pisolithaceae</taxon>
        <taxon>Pisolithus</taxon>
    </lineage>
</organism>
<protein>
    <recommendedName>
        <fullName evidence="3">F-box domain-containing protein</fullName>
    </recommendedName>
</protein>
<dbReference type="EMBL" id="KN833689">
    <property type="protein sequence ID" value="KIK29617.1"/>
    <property type="molecule type" value="Genomic_DNA"/>
</dbReference>
<evidence type="ECO:0000313" key="2">
    <source>
        <dbReference type="Proteomes" id="UP000054018"/>
    </source>
</evidence>
<reference evidence="1 2" key="1">
    <citation type="submission" date="2014-04" db="EMBL/GenBank/DDBJ databases">
        <authorList>
            <consortium name="DOE Joint Genome Institute"/>
            <person name="Kuo A."/>
            <person name="Kohler A."/>
            <person name="Costa M.D."/>
            <person name="Nagy L.G."/>
            <person name="Floudas D."/>
            <person name="Copeland A."/>
            <person name="Barry K.W."/>
            <person name="Cichocki N."/>
            <person name="Veneault-Fourrey C."/>
            <person name="LaButti K."/>
            <person name="Lindquist E.A."/>
            <person name="Lipzen A."/>
            <person name="Lundell T."/>
            <person name="Morin E."/>
            <person name="Murat C."/>
            <person name="Sun H."/>
            <person name="Tunlid A."/>
            <person name="Henrissat B."/>
            <person name="Grigoriev I.V."/>
            <person name="Hibbett D.S."/>
            <person name="Martin F."/>
            <person name="Nordberg H.P."/>
            <person name="Cantor M.N."/>
            <person name="Hua S.X."/>
        </authorList>
    </citation>
    <scope>NUCLEOTIDE SEQUENCE [LARGE SCALE GENOMIC DNA]</scope>
    <source>
        <strain evidence="1 2">441</strain>
    </source>
</reference>
<accession>A0A0D0A5F3</accession>
<feature type="non-terminal residue" evidence="1">
    <location>
        <position position="1"/>
    </location>
</feature>
<dbReference type="HOGENOM" id="CLU_067874_0_0_1"/>
<gene>
    <name evidence="1" type="ORF">PISMIDRAFT_37941</name>
</gene>
<dbReference type="AlphaFoldDB" id="A0A0D0A5F3"/>
<keyword evidence="2" id="KW-1185">Reference proteome</keyword>
<dbReference type="Proteomes" id="UP000054018">
    <property type="component" value="Unassembled WGS sequence"/>
</dbReference>
<evidence type="ECO:0000313" key="1">
    <source>
        <dbReference type="EMBL" id="KIK29617.1"/>
    </source>
</evidence>
<feature type="non-terminal residue" evidence="1">
    <location>
        <position position="302"/>
    </location>
</feature>
<sequence length="302" mass="34829">QLPVPERRVGHRTLPLIPPEIYLEILEHLAPPGEEPSPEQTKTLARVAGTCKLFCHIALPRIYERINVVGSVYYRHDNVYSNRGASLCGRIVAREDLALWAAKCVKECNVRNWLSNSEGSWAVSIFAERYASSLRRMTNIHRLTFFECLILNEHWRTIMALGALKELVFDRCQFTESIQLEDGTQPTKLRVPSIEVYGGGAHDQVLAKVLDLGRLRSLKTDVPFVKSLDWPMDCTLKQLHLKDITYDFRGHRSTLRHILQRTARFVVELKLSFFERTLFSKFEDYFQGSLPDNFQNLRSLTL</sequence>
<dbReference type="OrthoDB" id="3256662at2759"/>
<reference evidence="2" key="2">
    <citation type="submission" date="2015-01" db="EMBL/GenBank/DDBJ databases">
        <title>Evolutionary Origins and Diversification of the Mycorrhizal Mutualists.</title>
        <authorList>
            <consortium name="DOE Joint Genome Institute"/>
            <consortium name="Mycorrhizal Genomics Consortium"/>
            <person name="Kohler A."/>
            <person name="Kuo A."/>
            <person name="Nagy L.G."/>
            <person name="Floudas D."/>
            <person name="Copeland A."/>
            <person name="Barry K.W."/>
            <person name="Cichocki N."/>
            <person name="Veneault-Fourrey C."/>
            <person name="LaButti K."/>
            <person name="Lindquist E.A."/>
            <person name="Lipzen A."/>
            <person name="Lundell T."/>
            <person name="Morin E."/>
            <person name="Murat C."/>
            <person name="Riley R."/>
            <person name="Ohm R."/>
            <person name="Sun H."/>
            <person name="Tunlid A."/>
            <person name="Henrissat B."/>
            <person name="Grigoriev I.V."/>
            <person name="Hibbett D.S."/>
            <person name="Martin F."/>
        </authorList>
    </citation>
    <scope>NUCLEOTIDE SEQUENCE [LARGE SCALE GENOMIC DNA]</scope>
    <source>
        <strain evidence="2">441</strain>
    </source>
</reference>
<evidence type="ECO:0008006" key="3">
    <source>
        <dbReference type="Google" id="ProtNLM"/>
    </source>
</evidence>
<proteinExistence type="predicted"/>
<name>A0A0D0A5F3_9AGAM</name>